<organism evidence="2 3">
    <name type="scientific">Erythroxylum novogranatense</name>
    <dbReference type="NCBI Taxonomy" id="1862640"/>
    <lineage>
        <taxon>Eukaryota</taxon>
        <taxon>Viridiplantae</taxon>
        <taxon>Streptophyta</taxon>
        <taxon>Embryophyta</taxon>
        <taxon>Tracheophyta</taxon>
        <taxon>Spermatophyta</taxon>
        <taxon>Magnoliopsida</taxon>
        <taxon>eudicotyledons</taxon>
        <taxon>Gunneridae</taxon>
        <taxon>Pentapetalae</taxon>
        <taxon>rosids</taxon>
        <taxon>fabids</taxon>
        <taxon>Malpighiales</taxon>
        <taxon>Erythroxylaceae</taxon>
        <taxon>Erythroxylum</taxon>
    </lineage>
</organism>
<dbReference type="Proteomes" id="UP001159364">
    <property type="component" value="Linkage Group LG05"/>
</dbReference>
<evidence type="ECO:0000259" key="1">
    <source>
        <dbReference type="Pfam" id="PF12680"/>
    </source>
</evidence>
<feature type="domain" description="SnoaL-like" evidence="1">
    <location>
        <begin position="94"/>
        <end position="188"/>
    </location>
</feature>
<dbReference type="Gene3D" id="3.10.450.50">
    <property type="match status" value="1"/>
</dbReference>
<dbReference type="InterPro" id="IPR037401">
    <property type="entry name" value="SnoaL-like"/>
</dbReference>
<dbReference type="PANTHER" id="PTHR33698:SF1">
    <property type="entry name" value="NUCLEAR TRANSPORT FACTOR 2 (NTF2) FAMILY PROTEIN"/>
    <property type="match status" value="1"/>
</dbReference>
<sequence>MAANISCTYVSLSCRIPQKTALIKPLAGLNPRSLPLKLTSQPCQWRTKIDYRTPYSIPFKNSRRKLVMPAGSYYIGNGGSSDPTGTSLTASALVRQFYTCINETRLKELEELIADDCCLEDCSYPDPIKGKEEVLRFYEQLTAGMGRNVKFSIDHVCEDDKFTAGINWHIEWKKTQIPFTRGCSFYECSLEGNKLTIKKALVVIESPIKPGGIVLTLLKNVTAIFDEYPKAAEWFLQSFNVLQQFLSNVYTRFVAPILKPLLAGYIIMWDSVTRLLAVALKMLIFISKNFL</sequence>
<dbReference type="EMBL" id="JAIWQS010000005">
    <property type="protein sequence ID" value="KAJ8764903.1"/>
    <property type="molecule type" value="Genomic_DNA"/>
</dbReference>
<protein>
    <recommendedName>
        <fullName evidence="1">SnoaL-like domain-containing protein</fullName>
    </recommendedName>
</protein>
<dbReference type="CDD" id="cd00531">
    <property type="entry name" value="NTF2_like"/>
    <property type="match status" value="1"/>
</dbReference>
<reference evidence="2 3" key="1">
    <citation type="submission" date="2021-09" db="EMBL/GenBank/DDBJ databases">
        <title>Genomic insights and catalytic innovation underlie evolution of tropane alkaloids biosynthesis.</title>
        <authorList>
            <person name="Wang Y.-J."/>
            <person name="Tian T."/>
            <person name="Huang J.-P."/>
            <person name="Huang S.-X."/>
        </authorList>
    </citation>
    <scope>NUCLEOTIDE SEQUENCE [LARGE SCALE GENOMIC DNA]</scope>
    <source>
        <strain evidence="2">KIB-2018</strain>
        <tissue evidence="2">Leaf</tissue>
    </source>
</reference>
<gene>
    <name evidence="2" type="ORF">K2173_010368</name>
</gene>
<dbReference type="PANTHER" id="PTHR33698">
    <property type="entry name" value="NUCLEAR TRANSPORT FACTOR 2 (NTF2)-LIKE PROTEIN"/>
    <property type="match status" value="1"/>
</dbReference>
<keyword evidence="3" id="KW-1185">Reference proteome</keyword>
<dbReference type="Pfam" id="PF12680">
    <property type="entry name" value="SnoaL_2"/>
    <property type="match status" value="1"/>
</dbReference>
<evidence type="ECO:0000313" key="2">
    <source>
        <dbReference type="EMBL" id="KAJ8764903.1"/>
    </source>
</evidence>
<name>A0AAV8TF92_9ROSI</name>
<comment type="caution">
    <text evidence="2">The sequence shown here is derived from an EMBL/GenBank/DDBJ whole genome shotgun (WGS) entry which is preliminary data.</text>
</comment>
<proteinExistence type="predicted"/>
<accession>A0AAV8TF92</accession>
<dbReference type="SUPFAM" id="SSF54427">
    <property type="entry name" value="NTF2-like"/>
    <property type="match status" value="1"/>
</dbReference>
<dbReference type="AlphaFoldDB" id="A0AAV8TF92"/>
<dbReference type="InterPro" id="IPR032710">
    <property type="entry name" value="NTF2-like_dom_sf"/>
</dbReference>
<evidence type="ECO:0000313" key="3">
    <source>
        <dbReference type="Proteomes" id="UP001159364"/>
    </source>
</evidence>